<feature type="signal peptide" evidence="1">
    <location>
        <begin position="1"/>
        <end position="19"/>
    </location>
</feature>
<comment type="caution">
    <text evidence="2">The sequence shown here is derived from an EMBL/GenBank/DDBJ whole genome shotgun (WGS) entry which is preliminary data.</text>
</comment>
<accession>A0A418ME44</accession>
<dbReference type="Proteomes" id="UP000283523">
    <property type="component" value="Unassembled WGS sequence"/>
</dbReference>
<proteinExistence type="predicted"/>
<gene>
    <name evidence="2" type="ORF">DYU11_07150</name>
</gene>
<sequence length="149" mass="16215">MKRLGSLLLCLLLSTNLLAQGTTNQVSKPPKPQLFLSLNNRTIDFGRQDVFASKTDTLMAWQGKITDAASKSYAPYVTIGEVVVSLVRDSRRVGFVSLANGTGSIASLAAQARSGDRYVIQLDKITAETRNGVKETIDLQPVYLVSIRL</sequence>
<feature type="chain" id="PRO_5019483552" evidence="1">
    <location>
        <begin position="20"/>
        <end position="149"/>
    </location>
</feature>
<dbReference type="EMBL" id="QXED01000002">
    <property type="protein sequence ID" value="RIV25089.1"/>
    <property type="molecule type" value="Genomic_DNA"/>
</dbReference>
<reference evidence="2 3" key="1">
    <citation type="submission" date="2018-08" db="EMBL/GenBank/DDBJ databases">
        <title>Fibrisoma montanum sp. nov., isolated from Danxia mountain soil.</title>
        <authorList>
            <person name="Huang Y."/>
        </authorList>
    </citation>
    <scope>NUCLEOTIDE SEQUENCE [LARGE SCALE GENOMIC DNA]</scope>
    <source>
        <strain evidence="2 3">HYT19</strain>
    </source>
</reference>
<evidence type="ECO:0000313" key="2">
    <source>
        <dbReference type="EMBL" id="RIV25089.1"/>
    </source>
</evidence>
<keyword evidence="1" id="KW-0732">Signal</keyword>
<keyword evidence="3" id="KW-1185">Reference proteome</keyword>
<evidence type="ECO:0000313" key="3">
    <source>
        <dbReference type="Proteomes" id="UP000283523"/>
    </source>
</evidence>
<evidence type="ECO:0000256" key="1">
    <source>
        <dbReference type="SAM" id="SignalP"/>
    </source>
</evidence>
<dbReference type="OrthoDB" id="965121at2"/>
<organism evidence="2 3">
    <name type="scientific">Fibrisoma montanum</name>
    <dbReference type="NCBI Taxonomy" id="2305895"/>
    <lineage>
        <taxon>Bacteria</taxon>
        <taxon>Pseudomonadati</taxon>
        <taxon>Bacteroidota</taxon>
        <taxon>Cytophagia</taxon>
        <taxon>Cytophagales</taxon>
        <taxon>Spirosomataceae</taxon>
        <taxon>Fibrisoma</taxon>
    </lineage>
</organism>
<dbReference type="AlphaFoldDB" id="A0A418ME44"/>
<dbReference type="RefSeq" id="WP_119666975.1">
    <property type="nucleotide sequence ID" value="NZ_QXED01000002.1"/>
</dbReference>
<name>A0A418ME44_9BACT</name>
<protein>
    <submittedName>
        <fullName evidence="2">Uncharacterized protein</fullName>
    </submittedName>
</protein>